<dbReference type="Proteomes" id="UP000054047">
    <property type="component" value="Unassembled WGS sequence"/>
</dbReference>
<name>A0A0C2GIT1_9BILA</name>
<keyword evidence="2" id="KW-1185">Reference proteome</keyword>
<gene>
    <name evidence="1" type="ORF">ANCDUO_11007</name>
</gene>
<organism evidence="1 2">
    <name type="scientific">Ancylostoma duodenale</name>
    <dbReference type="NCBI Taxonomy" id="51022"/>
    <lineage>
        <taxon>Eukaryota</taxon>
        <taxon>Metazoa</taxon>
        <taxon>Ecdysozoa</taxon>
        <taxon>Nematoda</taxon>
        <taxon>Chromadorea</taxon>
        <taxon>Rhabditida</taxon>
        <taxon>Rhabditina</taxon>
        <taxon>Rhabditomorpha</taxon>
        <taxon>Strongyloidea</taxon>
        <taxon>Ancylostomatidae</taxon>
        <taxon>Ancylostomatinae</taxon>
        <taxon>Ancylostoma</taxon>
    </lineage>
</organism>
<proteinExistence type="predicted"/>
<accession>A0A0C2GIT1</accession>
<dbReference type="AlphaFoldDB" id="A0A0C2GIT1"/>
<dbReference type="OrthoDB" id="7305308at2759"/>
<sequence length="69" mass="7689">MAVSVSRATSADAPVLMGMIRELAEFEKMPEAVKDPMGRAGLELECYCFLREDAVRKSHKERRMAALST</sequence>
<protein>
    <submittedName>
        <fullName evidence="1">Uncharacterized protein</fullName>
    </submittedName>
</protein>
<evidence type="ECO:0000313" key="2">
    <source>
        <dbReference type="Proteomes" id="UP000054047"/>
    </source>
</evidence>
<evidence type="ECO:0000313" key="1">
    <source>
        <dbReference type="EMBL" id="KIH58779.1"/>
    </source>
</evidence>
<dbReference type="EMBL" id="KN732715">
    <property type="protein sequence ID" value="KIH58779.1"/>
    <property type="molecule type" value="Genomic_DNA"/>
</dbReference>
<reference evidence="1 2" key="1">
    <citation type="submission" date="2013-12" db="EMBL/GenBank/DDBJ databases">
        <title>Draft genome of the parsitic nematode Ancylostoma duodenale.</title>
        <authorList>
            <person name="Mitreva M."/>
        </authorList>
    </citation>
    <scope>NUCLEOTIDE SEQUENCE [LARGE SCALE GENOMIC DNA]</scope>
    <source>
        <strain evidence="1 2">Zhejiang</strain>
    </source>
</reference>